<dbReference type="EMBL" id="CP015902">
    <property type="protein sequence ID" value="ARE19699.1"/>
    <property type="molecule type" value="Genomic_DNA"/>
</dbReference>
<dbReference type="Proteomes" id="UP000192095">
    <property type="component" value="Chromosome"/>
</dbReference>
<name>A0A1V0NYS6_LACLL</name>
<dbReference type="RefSeq" id="WP_080749492.1">
    <property type="nucleotide sequence ID" value="NZ_CP015902.2"/>
</dbReference>
<dbReference type="Pfam" id="PF04369">
    <property type="entry name" value="Lactococcin"/>
    <property type="match status" value="1"/>
</dbReference>
<dbReference type="GO" id="GO:0042742">
    <property type="term" value="P:defense response to bacterium"/>
    <property type="evidence" value="ECO:0007669"/>
    <property type="project" value="InterPro"/>
</dbReference>
<reference evidence="1 2" key="1">
    <citation type="journal article" date="2017" name="BMC Genomics">
        <title>Comparative and functional genomics of the Lactococcus lactis taxon; insights into evolution and niche adaptation.</title>
        <authorList>
            <person name="Kelleher P."/>
            <person name="Bottacini F."/>
            <person name="Mahony J."/>
            <person name="Kilcawley K.N."/>
            <person name="van Sinderen D."/>
        </authorList>
    </citation>
    <scope>NUCLEOTIDE SEQUENCE [LARGE SCALE GENOMIC DNA]</scope>
    <source>
        <strain evidence="1 2">UC06</strain>
    </source>
</reference>
<dbReference type="GeneID" id="93937340"/>
<proteinExistence type="predicted"/>
<evidence type="ECO:0000313" key="1">
    <source>
        <dbReference type="EMBL" id="ARE19699.1"/>
    </source>
</evidence>
<dbReference type="InterPro" id="IPR007464">
    <property type="entry name" value="Bacteriocin_IId"/>
</dbReference>
<dbReference type="AlphaFoldDB" id="A0A1V0NYS6"/>
<organism evidence="1 2">
    <name type="scientific">Lactococcus lactis subsp. lactis</name>
    <name type="common">Streptococcus lactis</name>
    <dbReference type="NCBI Taxonomy" id="1360"/>
    <lineage>
        <taxon>Bacteria</taxon>
        <taxon>Bacillati</taxon>
        <taxon>Bacillota</taxon>
        <taxon>Bacilli</taxon>
        <taxon>Lactobacillales</taxon>
        <taxon>Streptococcaceae</taxon>
        <taxon>Lactococcus</taxon>
    </lineage>
</organism>
<gene>
    <name evidence="1" type="ORF">LLUC06_0150</name>
</gene>
<protein>
    <submittedName>
        <fullName evidence="1">Lactococcin family bacteriocin</fullName>
    </submittedName>
</protein>
<evidence type="ECO:0000313" key="2">
    <source>
        <dbReference type="Proteomes" id="UP000192095"/>
    </source>
</evidence>
<accession>A0A1V0NYS6</accession>
<sequence length="48" mass="5530">MDNKDIELIQQMENQLNLEVVSNEDLMTINGGQNMSMNDGISTWFRLV</sequence>
<dbReference type="GO" id="GO:0005576">
    <property type="term" value="C:extracellular region"/>
    <property type="evidence" value="ECO:0007669"/>
    <property type="project" value="InterPro"/>
</dbReference>